<dbReference type="AlphaFoldDB" id="A0A7W9NMB2"/>
<name>A0A7W9NMB2_9PSEU</name>
<organism evidence="3 4">
    <name type="scientific">Kutzneria kofuensis</name>
    <dbReference type="NCBI Taxonomy" id="103725"/>
    <lineage>
        <taxon>Bacteria</taxon>
        <taxon>Bacillati</taxon>
        <taxon>Actinomycetota</taxon>
        <taxon>Actinomycetes</taxon>
        <taxon>Pseudonocardiales</taxon>
        <taxon>Pseudonocardiaceae</taxon>
        <taxon>Kutzneria</taxon>
    </lineage>
</organism>
<sequence length="287" mass="29060">MRIERACYVVAAVLFASGLAHLGVQAVVGGPWDGPVSWRKPADFGMAFGLTLYAVTWASTVIDLRRRRAVLGAFAAASVAEVVVISVQAWRGVPSHFNTTTPVDAAFAFSAAAGGAVIIVTTLALLRAAFRPSAAPPGRKLAVQVGFGSLLVGLAVGAVMIAIGTSEARTASLDAAYDAAVVLVPAHAAAMQGILVLPILAWLTGFTTWPESTRTRVTALGAAGYLVCAGTIVLESFLGINGFDPASAPVAGTAIAAAGATVLVGAGVVTLAGLRWGSRLPRAAASR</sequence>
<gene>
    <name evidence="3" type="ORF">BJ998_008595</name>
</gene>
<keyword evidence="1" id="KW-0812">Transmembrane</keyword>
<feature type="transmembrane region" description="Helical" evidence="1">
    <location>
        <begin position="217"/>
        <end position="238"/>
    </location>
</feature>
<feature type="transmembrane region" description="Helical" evidence="1">
    <location>
        <begin position="141"/>
        <end position="163"/>
    </location>
</feature>
<comment type="caution">
    <text evidence="3">The sequence shown here is derived from an EMBL/GenBank/DDBJ whole genome shotgun (WGS) entry which is preliminary data.</text>
</comment>
<feature type="chain" id="PRO_5039576561" evidence="2">
    <location>
        <begin position="23"/>
        <end position="287"/>
    </location>
</feature>
<feature type="transmembrane region" description="Helical" evidence="1">
    <location>
        <begin position="183"/>
        <end position="205"/>
    </location>
</feature>
<dbReference type="RefSeq" id="WP_184869830.1">
    <property type="nucleotide sequence ID" value="NZ_JACHIR010000003.1"/>
</dbReference>
<feature type="transmembrane region" description="Helical" evidence="1">
    <location>
        <begin position="250"/>
        <end position="274"/>
    </location>
</feature>
<dbReference type="Proteomes" id="UP000585638">
    <property type="component" value="Unassembled WGS sequence"/>
</dbReference>
<feature type="transmembrane region" description="Helical" evidence="1">
    <location>
        <begin position="105"/>
        <end position="129"/>
    </location>
</feature>
<protein>
    <submittedName>
        <fullName evidence="3">Uncharacterized protein</fullName>
    </submittedName>
</protein>
<feature type="transmembrane region" description="Helical" evidence="1">
    <location>
        <begin position="69"/>
        <end position="90"/>
    </location>
</feature>
<keyword evidence="1" id="KW-0472">Membrane</keyword>
<reference evidence="3 4" key="1">
    <citation type="submission" date="2020-08" db="EMBL/GenBank/DDBJ databases">
        <title>Sequencing the genomes of 1000 actinobacteria strains.</title>
        <authorList>
            <person name="Klenk H.-P."/>
        </authorList>
    </citation>
    <scope>NUCLEOTIDE SEQUENCE [LARGE SCALE GENOMIC DNA]</scope>
    <source>
        <strain evidence="3 4">DSM 43851</strain>
    </source>
</reference>
<evidence type="ECO:0000256" key="1">
    <source>
        <dbReference type="SAM" id="Phobius"/>
    </source>
</evidence>
<accession>A0A7W9NMB2</accession>
<feature type="signal peptide" evidence="2">
    <location>
        <begin position="1"/>
        <end position="22"/>
    </location>
</feature>
<keyword evidence="1" id="KW-1133">Transmembrane helix</keyword>
<evidence type="ECO:0000256" key="2">
    <source>
        <dbReference type="SAM" id="SignalP"/>
    </source>
</evidence>
<evidence type="ECO:0000313" key="3">
    <source>
        <dbReference type="EMBL" id="MBB5897336.1"/>
    </source>
</evidence>
<evidence type="ECO:0000313" key="4">
    <source>
        <dbReference type="Proteomes" id="UP000585638"/>
    </source>
</evidence>
<keyword evidence="4" id="KW-1185">Reference proteome</keyword>
<dbReference type="EMBL" id="JACHIR010000003">
    <property type="protein sequence ID" value="MBB5897336.1"/>
    <property type="molecule type" value="Genomic_DNA"/>
</dbReference>
<keyword evidence="2" id="KW-0732">Signal</keyword>
<proteinExistence type="predicted"/>
<feature type="transmembrane region" description="Helical" evidence="1">
    <location>
        <begin position="44"/>
        <end position="62"/>
    </location>
</feature>